<dbReference type="WBParaSite" id="SPAL_0001712200.1">
    <property type="protein sequence ID" value="SPAL_0001712200.1"/>
    <property type="gene ID" value="SPAL_0001712200"/>
</dbReference>
<proteinExistence type="predicted"/>
<feature type="signal peptide" evidence="1">
    <location>
        <begin position="1"/>
        <end position="24"/>
    </location>
</feature>
<evidence type="ECO:0000313" key="3">
    <source>
        <dbReference type="WBParaSite" id="SPAL_0001712200.1"/>
    </source>
</evidence>
<accession>A0A0N5CGZ7</accession>
<dbReference type="AlphaFoldDB" id="A0A0N5CGZ7"/>
<keyword evidence="1" id="KW-0732">Signal</keyword>
<feature type="chain" id="PRO_5005895857" evidence="1">
    <location>
        <begin position="25"/>
        <end position="213"/>
    </location>
</feature>
<dbReference type="Proteomes" id="UP000046392">
    <property type="component" value="Unplaced"/>
</dbReference>
<reference evidence="3" key="1">
    <citation type="submission" date="2017-02" db="UniProtKB">
        <authorList>
            <consortium name="WormBaseParasite"/>
        </authorList>
    </citation>
    <scope>IDENTIFICATION</scope>
</reference>
<name>A0A0N5CGZ7_STREA</name>
<evidence type="ECO:0000313" key="2">
    <source>
        <dbReference type="Proteomes" id="UP000046392"/>
    </source>
</evidence>
<protein>
    <submittedName>
        <fullName evidence="3">Uncharacterized protein</fullName>
    </submittedName>
</protein>
<evidence type="ECO:0000256" key="1">
    <source>
        <dbReference type="SAM" id="SignalP"/>
    </source>
</evidence>
<organism evidence="2 3">
    <name type="scientific">Strongyloides papillosus</name>
    <name type="common">Intestinal threadworm</name>
    <dbReference type="NCBI Taxonomy" id="174720"/>
    <lineage>
        <taxon>Eukaryota</taxon>
        <taxon>Metazoa</taxon>
        <taxon>Ecdysozoa</taxon>
        <taxon>Nematoda</taxon>
        <taxon>Chromadorea</taxon>
        <taxon>Rhabditida</taxon>
        <taxon>Tylenchina</taxon>
        <taxon>Panagrolaimomorpha</taxon>
        <taxon>Strongyloidoidea</taxon>
        <taxon>Strongyloididae</taxon>
        <taxon>Strongyloides</taxon>
    </lineage>
</organism>
<sequence>MALFTFILCILFVKLIIKYNKVKSHDVTENGISVTKISKYPPVISFNVLKTLDDNSSYINEIDGDNNSLKSIVTTSVQRDSLEPGDLHSQKRQSAESMKFSKTSARSFSEVFEELSALKLDRLADKENKTNTDNNLFKEPISRTTQRPSIISNISMDIENLKNGKIVNKKIEKHKPSPKDRILKKIDSSVIMFKGEPIYNITKNSDKPGEYKL</sequence>
<keyword evidence="2" id="KW-1185">Reference proteome</keyword>